<dbReference type="RefSeq" id="WP_136891137.1">
    <property type="nucleotide sequence ID" value="NZ_CP034413.3"/>
</dbReference>
<dbReference type="KEGG" id="obj:EIO64_07725"/>
<reference evidence="3" key="1">
    <citation type="submission" date="2018-12" db="EMBL/GenBank/DDBJ databases">
        <title>Dusodibacter welbiota gen. nov., sp. nov., isolated from human faeces and emended description of the Oscillibacter genus.</title>
        <authorList>
            <person name="Le Roy T."/>
            <person name="Van der Smissen P."/>
            <person name="Delzenne N."/>
            <person name="Muccioli G."/>
            <person name="Collet J.F."/>
            <person name="Cani P.D."/>
        </authorList>
    </citation>
    <scope>NUCLEOTIDE SEQUENCE [LARGE SCALE GENOMIC DNA]</scope>
    <source>
        <strain evidence="3">J115</strain>
    </source>
</reference>
<protein>
    <recommendedName>
        <fullName evidence="4">PD-(D/E)XK endonuclease-like domain-containing protein</fullName>
    </recommendedName>
</protein>
<evidence type="ECO:0008006" key="4">
    <source>
        <dbReference type="Google" id="ProtNLM"/>
    </source>
</evidence>
<proteinExistence type="predicted"/>
<reference evidence="1" key="2">
    <citation type="journal article" date="2020" name="Int. J. Syst. Evol. Microbiol.">
        <title>Dysosmobacter welbionis gen. nov., sp. nov., isolated from human faeces and emended description of the genus Oscillibacter.</title>
        <authorList>
            <person name="Le Roy T."/>
            <person name="Van der Smissen P."/>
            <person name="Paquot A."/>
            <person name="Delzenne N."/>
            <person name="Muccioli G.G."/>
            <person name="Collet J.F."/>
            <person name="Cani P.D."/>
        </authorList>
    </citation>
    <scope>NUCLEOTIDE SEQUENCE</scope>
    <source>
        <strain evidence="1">J115</strain>
    </source>
</reference>
<accession>A0A4D7ANE9</accession>
<name>A0A4D7ANE9_9FIRM</name>
<dbReference type="EMBL" id="CP034413">
    <property type="protein sequence ID" value="QCI59123.1"/>
    <property type="molecule type" value="Genomic_DNA"/>
</dbReference>
<evidence type="ECO:0000313" key="1">
    <source>
        <dbReference type="EMBL" id="QCI59123.1"/>
    </source>
</evidence>
<evidence type="ECO:0000313" key="3">
    <source>
        <dbReference type="Proteomes" id="UP000298642"/>
    </source>
</evidence>
<reference evidence="1" key="3">
    <citation type="submission" date="2021-06" db="EMBL/GenBank/DDBJ databases">
        <authorList>
            <person name="Le Roy T."/>
            <person name="Van der Smissen P."/>
            <person name="Delzenne N."/>
            <person name="Muccioli G."/>
            <person name="Collet J.F."/>
            <person name="Cani P.D."/>
        </authorList>
    </citation>
    <scope>NUCLEOTIDE SEQUENCE</scope>
    <source>
        <strain evidence="1">J115</strain>
    </source>
</reference>
<dbReference type="AlphaFoldDB" id="A0A4D7ANE9"/>
<gene>
    <name evidence="1" type="ORF">EIO64_07725</name>
    <name evidence="2" type="ORF">EIO64_17020</name>
</gene>
<organism evidence="1 3">
    <name type="scientific">Dysosmobacter welbionis</name>
    <dbReference type="NCBI Taxonomy" id="2093857"/>
    <lineage>
        <taxon>Bacteria</taxon>
        <taxon>Bacillati</taxon>
        <taxon>Bacillota</taxon>
        <taxon>Clostridia</taxon>
        <taxon>Eubacteriales</taxon>
        <taxon>Oscillospiraceae</taxon>
        <taxon>Dysosmobacter</taxon>
    </lineage>
</organism>
<dbReference type="EMBL" id="CP034413">
    <property type="protein sequence ID" value="QCI60698.1"/>
    <property type="molecule type" value="Genomic_DNA"/>
</dbReference>
<dbReference type="KEGG" id="obj:EIO64_17020"/>
<keyword evidence="3" id="KW-1185">Reference proteome</keyword>
<evidence type="ECO:0000313" key="2">
    <source>
        <dbReference type="EMBL" id="QCI60698.1"/>
    </source>
</evidence>
<dbReference type="Proteomes" id="UP000298642">
    <property type="component" value="Chromosome"/>
</dbReference>
<sequence>MIQFDEKSHTYTLDGVELPSVTHICRFLAYDYKSDKPWLAETAARRGTAVHEACALIDYGETPEETPEIAGYLKAYRRFLKDYRPDWELIEHPMGNLEFGYAGTLDRYGTLYDGRSCILDIKTGQLHGPSLRAQLTAYQELMPPWHSTPDYLYALKLSKDGTYELTEVRYDLELLKICLFMNQAVERKNHA</sequence>